<name>I1H5G0_BRADI</name>
<evidence type="ECO:0000313" key="6">
    <source>
        <dbReference type="Proteomes" id="UP000008810"/>
    </source>
</evidence>
<gene>
    <name evidence="5" type="primary">LOC100826938</name>
    <name evidence="4" type="ORF">BRADI_1g62370v3</name>
</gene>
<accession>I1H5G0</accession>
<dbReference type="eggNOG" id="KOG0800">
    <property type="taxonomic scope" value="Eukaryota"/>
</dbReference>
<feature type="compositionally biased region" description="Basic residues" evidence="1">
    <location>
        <begin position="342"/>
        <end position="356"/>
    </location>
</feature>
<evidence type="ECO:0000259" key="3">
    <source>
        <dbReference type="Pfam" id="PF23041"/>
    </source>
</evidence>
<dbReference type="PANTHER" id="PTHR33826:SF7">
    <property type="match status" value="1"/>
</dbReference>
<keyword evidence="6" id="KW-1185">Reference proteome</keyword>
<proteinExistence type="predicted"/>
<dbReference type="Gramene" id="KQK21679">
    <property type="protein sequence ID" value="KQK21679"/>
    <property type="gene ID" value="BRADI_1g62370v3"/>
</dbReference>
<reference evidence="5" key="3">
    <citation type="submission" date="2018-08" db="UniProtKB">
        <authorList>
            <consortium name="EnsemblPlants"/>
        </authorList>
    </citation>
    <scope>IDENTIFICATION</scope>
    <source>
        <strain evidence="5">cv. Bd21</strain>
    </source>
</reference>
<reference evidence="4 5" key="1">
    <citation type="journal article" date="2010" name="Nature">
        <title>Genome sequencing and analysis of the model grass Brachypodium distachyon.</title>
        <authorList>
            <consortium name="International Brachypodium Initiative"/>
        </authorList>
    </citation>
    <scope>NUCLEOTIDE SEQUENCE [LARGE SCALE GENOMIC DNA]</scope>
    <source>
        <strain evidence="4">Bd21</strain>
        <strain evidence="5">cv. Bd21</strain>
    </source>
</reference>
<feature type="region of interest" description="Disordered" evidence="1">
    <location>
        <begin position="314"/>
        <end position="386"/>
    </location>
</feature>
<protein>
    <recommendedName>
        <fullName evidence="3">DUF7036 domain-containing protein</fullName>
    </recommendedName>
</protein>
<dbReference type="RefSeq" id="XP_010228623.1">
    <property type="nucleotide sequence ID" value="XM_010230321.3"/>
</dbReference>
<feature type="compositionally biased region" description="Low complexity" evidence="1">
    <location>
        <begin position="1"/>
        <end position="11"/>
    </location>
</feature>
<dbReference type="HOGENOM" id="CLU_024766_0_0_1"/>
<dbReference type="OrthoDB" id="687571at2759"/>
<evidence type="ECO:0000256" key="1">
    <source>
        <dbReference type="SAM" id="MobiDB-lite"/>
    </source>
</evidence>
<keyword evidence="2" id="KW-0812">Transmembrane</keyword>
<reference evidence="4" key="2">
    <citation type="submission" date="2017-06" db="EMBL/GenBank/DDBJ databases">
        <title>WGS assembly of Brachypodium distachyon.</title>
        <authorList>
            <consortium name="The International Brachypodium Initiative"/>
            <person name="Lucas S."/>
            <person name="Harmon-Smith M."/>
            <person name="Lail K."/>
            <person name="Tice H."/>
            <person name="Grimwood J."/>
            <person name="Bruce D."/>
            <person name="Barry K."/>
            <person name="Shu S."/>
            <person name="Lindquist E."/>
            <person name="Wang M."/>
            <person name="Pitluck S."/>
            <person name="Vogel J.P."/>
            <person name="Garvin D.F."/>
            <person name="Mockler T.C."/>
            <person name="Schmutz J."/>
            <person name="Rokhsar D."/>
            <person name="Bevan M.W."/>
        </authorList>
    </citation>
    <scope>NUCLEOTIDE SEQUENCE</scope>
    <source>
        <strain evidence="4">Bd21</strain>
    </source>
</reference>
<dbReference type="OMA" id="HAMPPSE"/>
<dbReference type="Proteomes" id="UP000008810">
    <property type="component" value="Chromosome 1"/>
</dbReference>
<dbReference type="AlphaFoldDB" id="I1H5G0"/>
<dbReference type="STRING" id="15368.I1H5G0"/>
<dbReference type="GeneID" id="100826938"/>
<feature type="transmembrane region" description="Helical" evidence="2">
    <location>
        <begin position="36"/>
        <end position="57"/>
    </location>
</feature>
<sequence>MGKGPGDSPYSAGGGGGVGDGSLEVPGEGARGRLRWWRCAVAVLLGAAVMLSAMFWLPPFARRREGLREDRWCGAHVVLSFRLQRMLSELNENKAKLEYDIFEEIGIGNSTVSVISFDPIAESNWTTVIFGIWAYPSTSTISPTVLSILRSSLVSLVIQQSTLHLTPSLFGNSSSFEILRFPGGITIIPPQNAFVPQKPDGLFNFSLNFPINVVQDKVGELKVQMKSGLFLNNLEILYVTLTNLDGSTVAPPTVVQTSVLLAVGAVNKPPSSQRLKQLAQTLRNSSSGNLGLNHKLFGRVKQISLSSYLQHSLNNAGHAHSPSPAPQPYNQPHSTYKDNNHNHQHHHHSHHHHHHHDFGYQGLQHLTPTPAPTHSTPTTVSCDSSCAHKKSRNNAEHHSAPVRSIAPVASPSSYEASGPYLDPSSFHPKIPSSPLPAVVFHAMAPSESVETSKTDNKFSSISPAPSTSSAYRLLFHWCDVALLLYLSLQLL</sequence>
<dbReference type="EnsemblPlants" id="KQK21679">
    <property type="protein sequence ID" value="KQK21679"/>
    <property type="gene ID" value="BRADI_1g62370v3"/>
</dbReference>
<evidence type="ECO:0000256" key="2">
    <source>
        <dbReference type="SAM" id="Phobius"/>
    </source>
</evidence>
<feature type="domain" description="DUF7036" evidence="3">
    <location>
        <begin position="204"/>
        <end position="298"/>
    </location>
</feature>
<dbReference type="InterPro" id="IPR055464">
    <property type="entry name" value="DUF7036"/>
</dbReference>
<dbReference type="EMBL" id="CM000880">
    <property type="protein sequence ID" value="KQK21679.1"/>
    <property type="molecule type" value="Genomic_DNA"/>
</dbReference>
<dbReference type="Pfam" id="PF23041">
    <property type="entry name" value="DUF7036"/>
    <property type="match status" value="2"/>
</dbReference>
<evidence type="ECO:0000313" key="4">
    <source>
        <dbReference type="EMBL" id="KQK21679.1"/>
    </source>
</evidence>
<keyword evidence="2" id="KW-1133">Transmembrane helix</keyword>
<organism evidence="4">
    <name type="scientific">Brachypodium distachyon</name>
    <name type="common">Purple false brome</name>
    <name type="synonym">Trachynia distachya</name>
    <dbReference type="NCBI Taxonomy" id="15368"/>
    <lineage>
        <taxon>Eukaryota</taxon>
        <taxon>Viridiplantae</taxon>
        <taxon>Streptophyta</taxon>
        <taxon>Embryophyta</taxon>
        <taxon>Tracheophyta</taxon>
        <taxon>Spermatophyta</taxon>
        <taxon>Magnoliopsida</taxon>
        <taxon>Liliopsida</taxon>
        <taxon>Poales</taxon>
        <taxon>Poaceae</taxon>
        <taxon>BOP clade</taxon>
        <taxon>Pooideae</taxon>
        <taxon>Stipodae</taxon>
        <taxon>Brachypodieae</taxon>
        <taxon>Brachypodium</taxon>
    </lineage>
</organism>
<dbReference type="PANTHER" id="PTHR33826">
    <property type="entry name" value="F20B24.21"/>
    <property type="match status" value="1"/>
</dbReference>
<feature type="domain" description="DUF7036" evidence="3">
    <location>
        <begin position="80"/>
        <end position="171"/>
    </location>
</feature>
<evidence type="ECO:0000313" key="5">
    <source>
        <dbReference type="EnsemblPlants" id="KQK21679"/>
    </source>
</evidence>
<keyword evidence="2" id="KW-0472">Membrane</keyword>
<dbReference type="KEGG" id="bdi:100826938"/>
<feature type="region of interest" description="Disordered" evidence="1">
    <location>
        <begin position="1"/>
        <end position="22"/>
    </location>
</feature>